<keyword evidence="2" id="KW-1185">Reference proteome</keyword>
<protein>
    <submittedName>
        <fullName evidence="1">Uncharacterized protein</fullName>
    </submittedName>
</protein>
<sequence>MDEFPALRISLGGDAECEMDGWGRDNKRVLLTGRASGEENRRCEDEGDGIWEEVLMSGA</sequence>
<dbReference type="Proteomes" id="UP000178912">
    <property type="component" value="Unassembled WGS sequence"/>
</dbReference>
<accession>A0A1E1JR17</accession>
<dbReference type="EMBL" id="FJUX01000001">
    <property type="protein sequence ID" value="CZS88306.1"/>
    <property type="molecule type" value="Genomic_DNA"/>
</dbReference>
<name>A0A1E1JR17_9HELO</name>
<reference evidence="2" key="1">
    <citation type="submission" date="2016-03" db="EMBL/GenBank/DDBJ databases">
        <authorList>
            <person name="Guldener U."/>
        </authorList>
    </citation>
    <scope>NUCLEOTIDE SEQUENCE [LARGE SCALE GENOMIC DNA]</scope>
    <source>
        <strain evidence="2">04CH-RAC-A.6.1</strain>
    </source>
</reference>
<proteinExistence type="predicted"/>
<organism evidence="1 2">
    <name type="scientific">Rhynchosporium agropyri</name>
    <dbReference type="NCBI Taxonomy" id="914238"/>
    <lineage>
        <taxon>Eukaryota</taxon>
        <taxon>Fungi</taxon>
        <taxon>Dikarya</taxon>
        <taxon>Ascomycota</taxon>
        <taxon>Pezizomycotina</taxon>
        <taxon>Leotiomycetes</taxon>
        <taxon>Helotiales</taxon>
        <taxon>Ploettnerulaceae</taxon>
        <taxon>Rhynchosporium</taxon>
    </lineage>
</organism>
<evidence type="ECO:0000313" key="1">
    <source>
        <dbReference type="EMBL" id="CZS88306.1"/>
    </source>
</evidence>
<evidence type="ECO:0000313" key="2">
    <source>
        <dbReference type="Proteomes" id="UP000178912"/>
    </source>
</evidence>
<dbReference type="AlphaFoldDB" id="A0A1E1JR17"/>
<gene>
    <name evidence="1" type="ORF">RAG0_00026</name>
</gene>